<dbReference type="Gene3D" id="2.30.30.60">
    <property type="match status" value="1"/>
</dbReference>
<keyword evidence="4 8" id="KW-0812">Transmembrane</keyword>
<feature type="domain" description="Mechanosensitive ion channel MscS porin" evidence="12">
    <location>
        <begin position="41"/>
        <end position="279"/>
    </location>
</feature>
<evidence type="ECO:0000259" key="13">
    <source>
        <dbReference type="Pfam" id="PF21082"/>
    </source>
</evidence>
<dbReference type="SUPFAM" id="SSF82689">
    <property type="entry name" value="Mechanosensitive channel protein MscS (YggB), C-terminal domain"/>
    <property type="match status" value="1"/>
</dbReference>
<gene>
    <name evidence="15" type="ORF">UABAM_00924</name>
</gene>
<feature type="transmembrane region" description="Helical" evidence="8">
    <location>
        <begin position="863"/>
        <end position="884"/>
    </location>
</feature>
<dbReference type="Pfam" id="PF00924">
    <property type="entry name" value="MS_channel_2nd"/>
    <property type="match status" value="1"/>
</dbReference>
<feature type="signal peptide" evidence="9">
    <location>
        <begin position="1"/>
        <end position="19"/>
    </location>
</feature>
<feature type="transmembrane region" description="Helical" evidence="8">
    <location>
        <begin position="905"/>
        <end position="926"/>
    </location>
</feature>
<dbReference type="AlphaFoldDB" id="A0A5S9IJC4"/>
<keyword evidence="6 8" id="KW-0472">Membrane</keyword>
<dbReference type="Pfam" id="PF12795">
    <property type="entry name" value="MscS_porin"/>
    <property type="match status" value="1"/>
</dbReference>
<dbReference type="FunFam" id="2.30.30.60:FF:000001">
    <property type="entry name" value="MscS Mechanosensitive ion channel"/>
    <property type="match status" value="1"/>
</dbReference>
<feature type="transmembrane region" description="Helical" evidence="8">
    <location>
        <begin position="726"/>
        <end position="744"/>
    </location>
</feature>
<feature type="transmembrane region" description="Helical" evidence="8">
    <location>
        <begin position="588"/>
        <end position="608"/>
    </location>
</feature>
<proteinExistence type="inferred from homology"/>
<feature type="transmembrane region" description="Helical" evidence="8">
    <location>
        <begin position="545"/>
        <end position="568"/>
    </location>
</feature>
<feature type="transmembrane region" description="Helical" evidence="8">
    <location>
        <begin position="932"/>
        <end position="959"/>
    </location>
</feature>
<evidence type="ECO:0000259" key="14">
    <source>
        <dbReference type="Pfam" id="PF21088"/>
    </source>
</evidence>
<feature type="coiled-coil region" evidence="7">
    <location>
        <begin position="117"/>
        <end position="151"/>
    </location>
</feature>
<evidence type="ECO:0000256" key="8">
    <source>
        <dbReference type="SAM" id="Phobius"/>
    </source>
</evidence>
<feature type="transmembrane region" description="Helical" evidence="8">
    <location>
        <begin position="504"/>
        <end position="524"/>
    </location>
</feature>
<evidence type="ECO:0000259" key="11">
    <source>
        <dbReference type="Pfam" id="PF12794"/>
    </source>
</evidence>
<evidence type="ECO:0000256" key="6">
    <source>
        <dbReference type="ARBA" id="ARBA00023136"/>
    </source>
</evidence>
<dbReference type="PANTHER" id="PTHR30347:SF1">
    <property type="entry name" value="MECHANOSENSITIVE CHANNEL MSCK"/>
    <property type="match status" value="1"/>
</dbReference>
<feature type="domain" description="Mechanosensitive ion channel MscS C-terminal" evidence="13">
    <location>
        <begin position="1020"/>
        <end position="1103"/>
    </location>
</feature>
<evidence type="ECO:0000313" key="15">
    <source>
        <dbReference type="EMBL" id="BBM82581.1"/>
    </source>
</evidence>
<dbReference type="InterPro" id="IPR010920">
    <property type="entry name" value="LSM_dom_sf"/>
</dbReference>
<comment type="subcellular location">
    <subcellularLocation>
        <location evidence="1">Cell membrane</location>
        <topology evidence="1">Multi-pass membrane protein</topology>
    </subcellularLocation>
</comment>
<sequence length="1131" mass="131570">MRTFYILLLMCFFSLNLLSQNDNTSVERDITQEWIQTRQKRLEDSQLPEEDKKKLQEIYNQMSDYIKKTENLVLKEKDFANHTTTAPNREVEFRDKINQLQKELEKPVFARSDFKDLAFAKISLSDLEKKLAQLRTERDSLKGDVATLHAELEYRNNRRLEIPKLLLEIKKNIESYQLSTEKSDTNSIQTANNILTMLIRKSLIQEHTTYEKEIASYDARNNLINLRKEHMAKRQLLLEQNINTLTNEIAQRKKIEAEEAAQQAREALLNVIRSHPVIKKLTAENANLTERRKQILKNITMRIEYIKTVEKTLKDVQLEINRTKEKATAAHLTNVMGILLRQQLYNLPHIHENKQQVIQRQYELPATQLAIIELEEKLLELANFEKAKASYAAQFANDVANYQNYLQTLEEVLTNRRAYIQNLVTDYNTYLSKLIDLDTKERFLISTVNEYRTYIEEHIFWEKSTDAFRVKHISKIFSAIQWLFSPANWWKICTTILIDARENILLYIVFFIVLAFLIYVRWSIYQQLDDITKLISRKRTDQFKHTLYVCFYTLVVASTVPIIMWSLGWRLEKAPSLFAIYTGQALKATTKIYFLFSLSYAICMVNGLGEAHFRWPVGLTAFIRKSIRFFMWPLVTLYFFVFIIENHNIWQDSLGRLFFSFSMIVGMIFFFRIFHHYRTIFPLHTKPLHKIIYYVAFFSTVILPIFLIVISFIGYHYTSIHLSEKILQSIAVSLLIFYVGNLLLRWLEVIYHKFVYLQRKATEKKEAENHEENTNEAPLDTHAVENLQLETSESSEEAIASYNLEEFKNQGKYLVSILQWLAVAVCLWLIWRDVLPALKMLNRIVLWSYTIPGGEEVTSLKDLIYAIIALVVTSILAKNLPTLLEIYFLQKIKLENGVSFAVSTLIRYTLVTVGVIIACQSIGLNWGKVQWLVAAFSVGLGFGLQEIFANFVAGLIILFERPMRVGDIVTVGETSGKVSKIKIRATTITDWDRKELIVPNKEFITGRLVNWSLSDTTLRIVVDVGVAYGSDVEKVRQTLIEVAQSHPDILPDEGVTVVFNKFGDSALNFSMRVFIPNISFFLKVIHDLHMTINRTFREKGIEIAFPQRDIHVRSINGANVSKIVSEVKEQQ</sequence>
<evidence type="ECO:0000256" key="3">
    <source>
        <dbReference type="ARBA" id="ARBA00022475"/>
    </source>
</evidence>
<feature type="transmembrane region" description="Helical" evidence="8">
    <location>
        <begin position="653"/>
        <end position="671"/>
    </location>
</feature>
<keyword evidence="5 8" id="KW-1133">Transmembrane helix</keyword>
<dbReference type="EMBL" id="AP019860">
    <property type="protein sequence ID" value="BBM82581.1"/>
    <property type="molecule type" value="Genomic_DNA"/>
</dbReference>
<dbReference type="SUPFAM" id="SSF50182">
    <property type="entry name" value="Sm-like ribonucleoproteins"/>
    <property type="match status" value="1"/>
</dbReference>
<keyword evidence="7" id="KW-0175">Coiled coil</keyword>
<dbReference type="Proteomes" id="UP000326354">
    <property type="component" value="Chromosome"/>
</dbReference>
<protein>
    <submittedName>
        <fullName evidence="15">Potassium transporter</fullName>
    </submittedName>
</protein>
<dbReference type="OrthoDB" id="9809206at2"/>
<evidence type="ECO:0000256" key="2">
    <source>
        <dbReference type="ARBA" id="ARBA00008017"/>
    </source>
</evidence>
<feature type="transmembrane region" description="Helical" evidence="8">
    <location>
        <begin position="629"/>
        <end position="647"/>
    </location>
</feature>
<dbReference type="Gene3D" id="3.30.70.100">
    <property type="match status" value="1"/>
</dbReference>
<reference evidence="15 16" key="1">
    <citation type="submission" date="2019-08" db="EMBL/GenBank/DDBJ databases">
        <title>Complete genome sequence of Candidatus Uab amorphum.</title>
        <authorList>
            <person name="Shiratori T."/>
            <person name="Suzuki S."/>
            <person name="Kakizawa Y."/>
            <person name="Ishida K."/>
        </authorList>
    </citation>
    <scope>NUCLEOTIDE SEQUENCE [LARGE SCALE GENOMIC DNA]</scope>
    <source>
        <strain evidence="15 16">SRT547</strain>
    </source>
</reference>
<keyword evidence="16" id="KW-1185">Reference proteome</keyword>
<dbReference type="Gene3D" id="1.10.287.1260">
    <property type="match status" value="1"/>
</dbReference>
<keyword evidence="9" id="KW-0732">Signal</keyword>
<dbReference type="InterPro" id="IPR052702">
    <property type="entry name" value="MscS-like_channel"/>
</dbReference>
<evidence type="ECO:0000259" key="10">
    <source>
        <dbReference type="Pfam" id="PF00924"/>
    </source>
</evidence>
<dbReference type="GO" id="GO:0008381">
    <property type="term" value="F:mechanosensitive monoatomic ion channel activity"/>
    <property type="evidence" value="ECO:0007669"/>
    <property type="project" value="UniProtKB-ARBA"/>
</dbReference>
<dbReference type="Pfam" id="PF21088">
    <property type="entry name" value="MS_channel_1st"/>
    <property type="match status" value="1"/>
</dbReference>
<feature type="domain" description="Mechanosensitive ion channel transmembrane helices 2/3" evidence="14">
    <location>
        <begin position="904"/>
        <end position="945"/>
    </location>
</feature>
<feature type="transmembrane region" description="Helical" evidence="8">
    <location>
        <begin position="691"/>
        <end position="714"/>
    </location>
</feature>
<dbReference type="Pfam" id="PF12794">
    <property type="entry name" value="MscS_TM"/>
    <property type="match status" value="1"/>
</dbReference>
<organism evidence="15 16">
    <name type="scientific">Uabimicrobium amorphum</name>
    <dbReference type="NCBI Taxonomy" id="2596890"/>
    <lineage>
        <taxon>Bacteria</taxon>
        <taxon>Pseudomonadati</taxon>
        <taxon>Planctomycetota</taxon>
        <taxon>Candidatus Uabimicrobiia</taxon>
        <taxon>Candidatus Uabimicrobiales</taxon>
        <taxon>Candidatus Uabimicrobiaceae</taxon>
        <taxon>Candidatus Uabimicrobium</taxon>
    </lineage>
</organism>
<feature type="domain" description="Mechanosensitive ion channel MscS" evidence="10">
    <location>
        <begin position="947"/>
        <end position="1012"/>
    </location>
</feature>
<dbReference type="RefSeq" id="WP_151966817.1">
    <property type="nucleotide sequence ID" value="NZ_AP019860.1"/>
</dbReference>
<evidence type="ECO:0000256" key="4">
    <source>
        <dbReference type="ARBA" id="ARBA00022692"/>
    </source>
</evidence>
<evidence type="ECO:0000256" key="9">
    <source>
        <dbReference type="SAM" id="SignalP"/>
    </source>
</evidence>
<dbReference type="InterPro" id="IPR024393">
    <property type="entry name" value="MscS_porin"/>
</dbReference>
<accession>A0A5S9IJC4</accession>
<dbReference type="Pfam" id="PF21082">
    <property type="entry name" value="MS_channel_3rd"/>
    <property type="match status" value="1"/>
</dbReference>
<evidence type="ECO:0000256" key="5">
    <source>
        <dbReference type="ARBA" id="ARBA00022989"/>
    </source>
</evidence>
<feature type="chain" id="PRO_5024976190" evidence="9">
    <location>
        <begin position="20"/>
        <end position="1131"/>
    </location>
</feature>
<dbReference type="KEGG" id="uam:UABAM_00924"/>
<comment type="similarity">
    <text evidence="2">Belongs to the MscS (TC 1.A.23) family.</text>
</comment>
<dbReference type="InterPro" id="IPR025692">
    <property type="entry name" value="MscS_IM_dom1"/>
</dbReference>
<dbReference type="InterPro" id="IPR049142">
    <property type="entry name" value="MS_channel_1st"/>
</dbReference>
<dbReference type="SUPFAM" id="SSF82861">
    <property type="entry name" value="Mechanosensitive channel protein MscS (YggB), transmembrane region"/>
    <property type="match status" value="1"/>
</dbReference>
<evidence type="ECO:0000256" key="1">
    <source>
        <dbReference type="ARBA" id="ARBA00004651"/>
    </source>
</evidence>
<dbReference type="PANTHER" id="PTHR30347">
    <property type="entry name" value="POTASSIUM CHANNEL RELATED"/>
    <property type="match status" value="1"/>
</dbReference>
<dbReference type="InterPro" id="IPR049278">
    <property type="entry name" value="MS_channel_C"/>
</dbReference>
<dbReference type="InterPro" id="IPR006685">
    <property type="entry name" value="MscS_channel_2nd"/>
</dbReference>
<evidence type="ECO:0000313" key="16">
    <source>
        <dbReference type="Proteomes" id="UP000326354"/>
    </source>
</evidence>
<feature type="coiled-coil region" evidence="7">
    <location>
        <begin position="247"/>
        <end position="326"/>
    </location>
</feature>
<name>A0A5S9IJC4_UABAM</name>
<feature type="domain" description="Mechanosensitive ion channel inner membrane" evidence="11">
    <location>
        <begin position="505"/>
        <end position="847"/>
    </location>
</feature>
<keyword evidence="3" id="KW-1003">Cell membrane</keyword>
<dbReference type="InterPro" id="IPR011014">
    <property type="entry name" value="MscS_channel_TM-2"/>
</dbReference>
<dbReference type="InterPro" id="IPR023408">
    <property type="entry name" value="MscS_beta-dom_sf"/>
</dbReference>
<dbReference type="InterPro" id="IPR011066">
    <property type="entry name" value="MscS_channel_C_sf"/>
</dbReference>
<dbReference type="GO" id="GO:0005886">
    <property type="term" value="C:plasma membrane"/>
    <property type="evidence" value="ECO:0007669"/>
    <property type="project" value="UniProtKB-SubCell"/>
</dbReference>
<evidence type="ECO:0000256" key="7">
    <source>
        <dbReference type="SAM" id="Coils"/>
    </source>
</evidence>
<evidence type="ECO:0000259" key="12">
    <source>
        <dbReference type="Pfam" id="PF12795"/>
    </source>
</evidence>
<feature type="transmembrane region" description="Helical" evidence="8">
    <location>
        <begin position="813"/>
        <end position="831"/>
    </location>
</feature>